<name>A0A382P2M5_9ZZZZ</name>
<protein>
    <submittedName>
        <fullName evidence="1">Uncharacterized protein</fullName>
    </submittedName>
</protein>
<feature type="non-terminal residue" evidence="1">
    <location>
        <position position="29"/>
    </location>
</feature>
<sequence>MATNADEHQTTLTYLGHACIRVDIGGTAI</sequence>
<dbReference type="AlphaFoldDB" id="A0A382P2M5"/>
<proteinExistence type="predicted"/>
<evidence type="ECO:0000313" key="1">
    <source>
        <dbReference type="EMBL" id="SVC67613.1"/>
    </source>
</evidence>
<accession>A0A382P2M5</accession>
<gene>
    <name evidence="1" type="ORF">METZ01_LOCUS320467</name>
</gene>
<reference evidence="1" key="1">
    <citation type="submission" date="2018-05" db="EMBL/GenBank/DDBJ databases">
        <authorList>
            <person name="Lanie J.A."/>
            <person name="Ng W.-L."/>
            <person name="Kazmierczak K.M."/>
            <person name="Andrzejewski T.M."/>
            <person name="Davidsen T.M."/>
            <person name="Wayne K.J."/>
            <person name="Tettelin H."/>
            <person name="Glass J.I."/>
            <person name="Rusch D."/>
            <person name="Podicherti R."/>
            <person name="Tsui H.-C.T."/>
            <person name="Winkler M.E."/>
        </authorList>
    </citation>
    <scope>NUCLEOTIDE SEQUENCE</scope>
</reference>
<organism evidence="1">
    <name type="scientific">marine metagenome</name>
    <dbReference type="NCBI Taxonomy" id="408172"/>
    <lineage>
        <taxon>unclassified sequences</taxon>
        <taxon>metagenomes</taxon>
        <taxon>ecological metagenomes</taxon>
    </lineage>
</organism>
<dbReference type="EMBL" id="UINC01104458">
    <property type="protein sequence ID" value="SVC67613.1"/>
    <property type="molecule type" value="Genomic_DNA"/>
</dbReference>